<dbReference type="Gene3D" id="3.40.190.10">
    <property type="entry name" value="Periplasmic binding protein-like II"/>
    <property type="match status" value="1"/>
</dbReference>
<dbReference type="Gene3D" id="3.10.105.10">
    <property type="entry name" value="Dipeptide-binding Protein, Domain 3"/>
    <property type="match status" value="1"/>
</dbReference>
<name>A0A9X7Z875_9BACL</name>
<sequence>MKSRFRVIGSIGLVAGVVSILAGCGKVPVGAPPTNSGTNSSASSSSSSSSSSQNITVAFPYQPDTLDPNVTGQAISGMIDRNIVDTLVWINAKGQPTPDLATKWTINSAKTVYTFTLRKGVKFQDGTPFNAAAVVFNINRIENPATKSQGAISDLGPFKSVKALSEYKVQITLKQPFAPLLTYLGTPNLGILSPTAVQKEGGQAMATKPVGTGPFEVAKWVPQQEVVLKRNPNYNWAPPALQHSGPAYLNTITFKFVQNAQNRVSALQTGEAQAIDTVPPTSFDSLKQNPNFTTYDTPYPGTPRYIAFNTSLWPTNDVKVRQALEYAVDRPGVIKVADSGVYSVAWGPLQKGTIGYNPSFTGMYAYNVNKATSILQQDGWSKLNGKWTKNGKTLSVSIYAISGVEDWTNIATAVQAYLQQFGVDAKVVALAEPAWYAAIMKGSADNMTATYFMGTDPDILRSLFTPGAFGNWSLYNDPTVTKELNQASQITSMSSRLAIYDKVQKTIMDQAVMMPIYNEGDLFATSKNLTGLTFDMSGYPVYLSAKMN</sequence>
<evidence type="ECO:0000259" key="5">
    <source>
        <dbReference type="Pfam" id="PF00496"/>
    </source>
</evidence>
<keyword evidence="3" id="KW-0732">Signal</keyword>
<dbReference type="RefSeq" id="WP_206658633.1">
    <property type="nucleotide sequence ID" value="NZ_CP071182.1"/>
</dbReference>
<dbReference type="InterPro" id="IPR000914">
    <property type="entry name" value="SBP_5_dom"/>
</dbReference>
<dbReference type="PIRSF" id="PIRSF002741">
    <property type="entry name" value="MppA"/>
    <property type="match status" value="1"/>
</dbReference>
<dbReference type="SUPFAM" id="SSF53850">
    <property type="entry name" value="Periplasmic binding protein-like II"/>
    <property type="match status" value="1"/>
</dbReference>
<protein>
    <submittedName>
        <fullName evidence="6">ABC transporter substrate-binding protein</fullName>
    </submittedName>
</protein>
<dbReference type="AlphaFoldDB" id="A0A9X7Z875"/>
<evidence type="ECO:0000256" key="3">
    <source>
        <dbReference type="ARBA" id="ARBA00022729"/>
    </source>
</evidence>
<dbReference type="GO" id="GO:1904680">
    <property type="term" value="F:peptide transmembrane transporter activity"/>
    <property type="evidence" value="ECO:0007669"/>
    <property type="project" value="TreeGrafter"/>
</dbReference>
<evidence type="ECO:0000256" key="1">
    <source>
        <dbReference type="ARBA" id="ARBA00005695"/>
    </source>
</evidence>
<gene>
    <name evidence="6" type="ORF">JZ786_10585</name>
</gene>
<dbReference type="GO" id="GO:0043190">
    <property type="term" value="C:ATP-binding cassette (ABC) transporter complex"/>
    <property type="evidence" value="ECO:0007669"/>
    <property type="project" value="InterPro"/>
</dbReference>
<feature type="region of interest" description="Disordered" evidence="4">
    <location>
        <begin position="33"/>
        <end position="54"/>
    </location>
</feature>
<dbReference type="Pfam" id="PF00496">
    <property type="entry name" value="SBP_bac_5"/>
    <property type="match status" value="1"/>
</dbReference>
<evidence type="ECO:0000256" key="2">
    <source>
        <dbReference type="ARBA" id="ARBA00022448"/>
    </source>
</evidence>
<dbReference type="Proteomes" id="UP000663505">
    <property type="component" value="Chromosome"/>
</dbReference>
<dbReference type="PANTHER" id="PTHR30290">
    <property type="entry name" value="PERIPLASMIC BINDING COMPONENT OF ABC TRANSPORTER"/>
    <property type="match status" value="1"/>
</dbReference>
<evidence type="ECO:0000256" key="4">
    <source>
        <dbReference type="SAM" id="MobiDB-lite"/>
    </source>
</evidence>
<organism evidence="6 7">
    <name type="scientific">Alicyclobacillus mengziensis</name>
    <dbReference type="NCBI Taxonomy" id="2931921"/>
    <lineage>
        <taxon>Bacteria</taxon>
        <taxon>Bacillati</taxon>
        <taxon>Bacillota</taxon>
        <taxon>Bacilli</taxon>
        <taxon>Bacillales</taxon>
        <taxon>Alicyclobacillaceae</taxon>
        <taxon>Alicyclobacillus</taxon>
    </lineage>
</organism>
<dbReference type="EMBL" id="CP071182">
    <property type="protein sequence ID" value="QSO49322.1"/>
    <property type="molecule type" value="Genomic_DNA"/>
</dbReference>
<reference evidence="6 7" key="1">
    <citation type="submission" date="2021-02" db="EMBL/GenBank/DDBJ databases">
        <title>Alicyclobacillus curvatus sp. nov. and Alicyclobacillus mengziensis sp. nov., two acidophilic bacteria isolated from acid mine drainage.</title>
        <authorList>
            <person name="Huang Y."/>
        </authorList>
    </citation>
    <scope>NUCLEOTIDE SEQUENCE [LARGE SCALE GENOMIC DNA]</scope>
    <source>
        <strain evidence="6 7">S30H14</strain>
    </source>
</reference>
<dbReference type="GO" id="GO:0015833">
    <property type="term" value="P:peptide transport"/>
    <property type="evidence" value="ECO:0007669"/>
    <property type="project" value="TreeGrafter"/>
</dbReference>
<dbReference type="InterPro" id="IPR030678">
    <property type="entry name" value="Peptide/Ni-bd"/>
</dbReference>
<dbReference type="PANTHER" id="PTHR30290:SF9">
    <property type="entry name" value="OLIGOPEPTIDE-BINDING PROTEIN APPA"/>
    <property type="match status" value="1"/>
</dbReference>
<feature type="domain" description="Solute-binding protein family 5" evidence="5">
    <location>
        <begin position="96"/>
        <end position="452"/>
    </location>
</feature>
<evidence type="ECO:0000313" key="6">
    <source>
        <dbReference type="EMBL" id="QSO49322.1"/>
    </source>
</evidence>
<proteinExistence type="inferred from homology"/>
<feature type="compositionally biased region" description="Low complexity" evidence="4">
    <location>
        <begin position="40"/>
        <end position="52"/>
    </location>
</feature>
<dbReference type="InterPro" id="IPR039424">
    <property type="entry name" value="SBP_5"/>
</dbReference>
<dbReference type="GO" id="GO:0042597">
    <property type="term" value="C:periplasmic space"/>
    <property type="evidence" value="ECO:0007669"/>
    <property type="project" value="UniProtKB-ARBA"/>
</dbReference>
<accession>A0A9X7Z875</accession>
<dbReference type="KEGG" id="afx:JZ786_10585"/>
<dbReference type="CDD" id="cd08492">
    <property type="entry name" value="PBP2_NikA_DppA_OppA_like_15"/>
    <property type="match status" value="1"/>
</dbReference>
<comment type="similarity">
    <text evidence="1">Belongs to the bacterial solute-binding protein 5 family.</text>
</comment>
<keyword evidence="2" id="KW-0813">Transport</keyword>
<keyword evidence="7" id="KW-1185">Reference proteome</keyword>
<evidence type="ECO:0000313" key="7">
    <source>
        <dbReference type="Proteomes" id="UP000663505"/>
    </source>
</evidence>
<dbReference type="PROSITE" id="PS51257">
    <property type="entry name" value="PROKAR_LIPOPROTEIN"/>
    <property type="match status" value="1"/>
</dbReference>